<dbReference type="AlphaFoldDB" id="A0A0C3JG20"/>
<reference evidence="4" key="2">
    <citation type="submission" date="2015-01" db="EMBL/GenBank/DDBJ databases">
        <title>Evolutionary Origins and Diversification of the Mycorrhizal Mutualists.</title>
        <authorList>
            <consortium name="DOE Joint Genome Institute"/>
            <consortium name="Mycorrhizal Genomics Consortium"/>
            <person name="Kohler A."/>
            <person name="Kuo A."/>
            <person name="Nagy L.G."/>
            <person name="Floudas D."/>
            <person name="Copeland A."/>
            <person name="Barry K.W."/>
            <person name="Cichocki N."/>
            <person name="Veneault-Fourrey C."/>
            <person name="LaButti K."/>
            <person name="Lindquist E.A."/>
            <person name="Lipzen A."/>
            <person name="Lundell T."/>
            <person name="Morin E."/>
            <person name="Murat C."/>
            <person name="Riley R."/>
            <person name="Ohm R."/>
            <person name="Sun H."/>
            <person name="Tunlid A."/>
            <person name="Henrissat B."/>
            <person name="Grigoriev I.V."/>
            <person name="Hibbett D.S."/>
            <person name="Martin F."/>
        </authorList>
    </citation>
    <scope>NUCLEOTIDE SEQUENCE [LARGE SCALE GENOMIC DNA]</scope>
    <source>
        <strain evidence="4">Marx 270</strain>
    </source>
</reference>
<dbReference type="InParanoid" id="A0A0C3JG20"/>
<keyword evidence="1" id="KW-0175">Coiled coil</keyword>
<organism evidence="3 4">
    <name type="scientific">Pisolithus tinctorius Marx 270</name>
    <dbReference type="NCBI Taxonomy" id="870435"/>
    <lineage>
        <taxon>Eukaryota</taxon>
        <taxon>Fungi</taxon>
        <taxon>Dikarya</taxon>
        <taxon>Basidiomycota</taxon>
        <taxon>Agaricomycotina</taxon>
        <taxon>Agaricomycetes</taxon>
        <taxon>Agaricomycetidae</taxon>
        <taxon>Boletales</taxon>
        <taxon>Sclerodermatineae</taxon>
        <taxon>Pisolithaceae</taxon>
        <taxon>Pisolithus</taxon>
    </lineage>
</organism>
<evidence type="ECO:0000313" key="4">
    <source>
        <dbReference type="Proteomes" id="UP000054217"/>
    </source>
</evidence>
<dbReference type="EMBL" id="KN832043">
    <property type="protein sequence ID" value="KIN96576.1"/>
    <property type="molecule type" value="Genomic_DNA"/>
</dbReference>
<dbReference type="HOGENOM" id="CLU_018003_2_1_1"/>
<dbReference type="InterPro" id="IPR027417">
    <property type="entry name" value="P-loop_NTPase"/>
</dbReference>
<sequence>IVGPAGSGKSTFITALVPESSSFIQVTHGLQPGTTEVQHVEWVNNNGARIKLVDTPGFDPTLQKLTDVDILAMVAAFLQREYGQRLKLAGLIYMHRISDTRVGEALKQNIKTFSMLCGQDSLRNVVIATTMWDKVTPEEGQRREQELLSNENLFKLLVDEGAVMYRHDGAQKSALAIVDYLLGKGNTTTVRGFVHERKVLGETEAAKERQGELRAALQTLQRELEALEIQLRLLTAPVVRREVSVQRWEVRKKIFILQQQLGGLEWRSDPHAQ</sequence>
<proteinExistence type="predicted"/>
<feature type="non-terminal residue" evidence="3">
    <location>
        <position position="1"/>
    </location>
</feature>
<dbReference type="GO" id="GO:0005525">
    <property type="term" value="F:GTP binding"/>
    <property type="evidence" value="ECO:0007669"/>
    <property type="project" value="InterPro"/>
</dbReference>
<protein>
    <recommendedName>
        <fullName evidence="2">G domain-containing protein</fullName>
    </recommendedName>
</protein>
<dbReference type="Gene3D" id="3.40.50.300">
    <property type="entry name" value="P-loop containing nucleotide triphosphate hydrolases"/>
    <property type="match status" value="1"/>
</dbReference>
<dbReference type="OrthoDB" id="8954335at2759"/>
<evidence type="ECO:0000259" key="2">
    <source>
        <dbReference type="Pfam" id="PF01926"/>
    </source>
</evidence>
<dbReference type="InterPro" id="IPR006073">
    <property type="entry name" value="GTP-bd"/>
</dbReference>
<dbReference type="Pfam" id="PF01926">
    <property type="entry name" value="MMR_HSR1"/>
    <property type="match status" value="1"/>
</dbReference>
<reference evidence="3 4" key="1">
    <citation type="submission" date="2014-04" db="EMBL/GenBank/DDBJ databases">
        <authorList>
            <consortium name="DOE Joint Genome Institute"/>
            <person name="Kuo A."/>
            <person name="Kohler A."/>
            <person name="Costa M.D."/>
            <person name="Nagy L.G."/>
            <person name="Floudas D."/>
            <person name="Copeland A."/>
            <person name="Barry K.W."/>
            <person name="Cichocki N."/>
            <person name="Veneault-Fourrey C."/>
            <person name="LaButti K."/>
            <person name="Lindquist E.A."/>
            <person name="Lipzen A."/>
            <person name="Lundell T."/>
            <person name="Morin E."/>
            <person name="Murat C."/>
            <person name="Sun H."/>
            <person name="Tunlid A."/>
            <person name="Henrissat B."/>
            <person name="Grigoriev I.V."/>
            <person name="Hibbett D.S."/>
            <person name="Martin F."/>
            <person name="Nordberg H.P."/>
            <person name="Cantor M.N."/>
            <person name="Hua S.X."/>
        </authorList>
    </citation>
    <scope>NUCLEOTIDE SEQUENCE [LARGE SCALE GENOMIC DNA]</scope>
    <source>
        <strain evidence="3 4">Marx 270</strain>
    </source>
</reference>
<keyword evidence="4" id="KW-1185">Reference proteome</keyword>
<gene>
    <name evidence="3" type="ORF">M404DRAFT_162641</name>
</gene>
<evidence type="ECO:0000313" key="3">
    <source>
        <dbReference type="EMBL" id="KIN96576.1"/>
    </source>
</evidence>
<name>A0A0C3JG20_PISTI</name>
<evidence type="ECO:0000256" key="1">
    <source>
        <dbReference type="SAM" id="Coils"/>
    </source>
</evidence>
<dbReference type="STRING" id="870435.A0A0C3JG20"/>
<dbReference type="Proteomes" id="UP000054217">
    <property type="component" value="Unassembled WGS sequence"/>
</dbReference>
<feature type="domain" description="G" evidence="2">
    <location>
        <begin position="1"/>
        <end position="65"/>
    </location>
</feature>
<accession>A0A0C3JG20</accession>
<dbReference type="SUPFAM" id="SSF52540">
    <property type="entry name" value="P-loop containing nucleoside triphosphate hydrolases"/>
    <property type="match status" value="1"/>
</dbReference>
<feature type="coiled-coil region" evidence="1">
    <location>
        <begin position="203"/>
        <end position="237"/>
    </location>
</feature>